<gene>
    <name evidence="2" type="ORF">DERYTH_LOCUS21369</name>
</gene>
<keyword evidence="3" id="KW-1185">Reference proteome</keyword>
<feature type="transmembrane region" description="Helical" evidence="1">
    <location>
        <begin position="6"/>
        <end position="25"/>
    </location>
</feature>
<organism evidence="2 3">
    <name type="scientific">Dentiscutata erythropus</name>
    <dbReference type="NCBI Taxonomy" id="1348616"/>
    <lineage>
        <taxon>Eukaryota</taxon>
        <taxon>Fungi</taxon>
        <taxon>Fungi incertae sedis</taxon>
        <taxon>Mucoromycota</taxon>
        <taxon>Glomeromycotina</taxon>
        <taxon>Glomeromycetes</taxon>
        <taxon>Diversisporales</taxon>
        <taxon>Gigasporaceae</taxon>
        <taxon>Dentiscutata</taxon>
    </lineage>
</organism>
<dbReference type="Proteomes" id="UP000789405">
    <property type="component" value="Unassembled WGS sequence"/>
</dbReference>
<dbReference type="EMBL" id="CAJVPY010027124">
    <property type="protein sequence ID" value="CAG8790724.1"/>
    <property type="molecule type" value="Genomic_DNA"/>
</dbReference>
<accession>A0A9N9JPS7</accession>
<reference evidence="2" key="1">
    <citation type="submission" date="2021-06" db="EMBL/GenBank/DDBJ databases">
        <authorList>
            <person name="Kallberg Y."/>
            <person name="Tangrot J."/>
            <person name="Rosling A."/>
        </authorList>
    </citation>
    <scope>NUCLEOTIDE SEQUENCE</scope>
    <source>
        <strain evidence="2">MA453B</strain>
    </source>
</reference>
<keyword evidence="1" id="KW-1133">Transmembrane helix</keyword>
<keyword evidence="1" id="KW-0472">Membrane</keyword>
<protein>
    <submittedName>
        <fullName evidence="2">12717_t:CDS:1</fullName>
    </submittedName>
</protein>
<feature type="non-terminal residue" evidence="2">
    <location>
        <position position="1"/>
    </location>
</feature>
<evidence type="ECO:0000256" key="1">
    <source>
        <dbReference type="SAM" id="Phobius"/>
    </source>
</evidence>
<name>A0A9N9JPS7_9GLOM</name>
<dbReference type="AlphaFoldDB" id="A0A9N9JPS7"/>
<feature type="transmembrane region" description="Helical" evidence="1">
    <location>
        <begin position="64"/>
        <end position="83"/>
    </location>
</feature>
<evidence type="ECO:0000313" key="2">
    <source>
        <dbReference type="EMBL" id="CAG8790724.1"/>
    </source>
</evidence>
<feature type="non-terminal residue" evidence="2">
    <location>
        <position position="115"/>
    </location>
</feature>
<proteinExistence type="predicted"/>
<comment type="caution">
    <text evidence="2">The sequence shown here is derived from an EMBL/GenBank/DDBJ whole genome shotgun (WGS) entry which is preliminary data.</text>
</comment>
<sequence length="115" mass="12773">SVGSTAQIAIAINSATILITSFGLMESAKLMEVYSGVYILIVIVHIIYAIYFFIVASSNKVLDYFMRIAIYQLIGAFVGVYFAKQIAGYAKRLKLNQNSVQTPRNVEAPNMRNNQ</sequence>
<keyword evidence="1" id="KW-0812">Transmembrane</keyword>
<feature type="transmembrane region" description="Helical" evidence="1">
    <location>
        <begin position="37"/>
        <end position="58"/>
    </location>
</feature>
<evidence type="ECO:0000313" key="3">
    <source>
        <dbReference type="Proteomes" id="UP000789405"/>
    </source>
</evidence>